<reference evidence="5 7" key="2">
    <citation type="journal article" date="2018" name="Elife">
        <title>Functional genomics of lipid metabolism in the oleaginous yeast Rhodosporidium toruloides.</title>
        <authorList>
            <person name="Coradetti S.T."/>
            <person name="Pinel D."/>
            <person name="Geiselman G."/>
            <person name="Ito M."/>
            <person name="Mondo S."/>
            <person name="Reilly M.C."/>
            <person name="Cheng Y.F."/>
            <person name="Bauer S."/>
            <person name="Grigoriev I."/>
            <person name="Gladden J.M."/>
            <person name="Simmons B.A."/>
            <person name="Brem R."/>
            <person name="Arkin A.P."/>
            <person name="Skerker J.M."/>
        </authorList>
    </citation>
    <scope>NUCLEOTIDE SEQUENCE [LARGE SCALE GENOMIC DNA]</scope>
    <source>
        <strain evidence="5 7">NBRC 0880</strain>
    </source>
</reference>
<dbReference type="Gene3D" id="3.90.550.10">
    <property type="entry name" value="Spore Coat Polysaccharide Biosynthesis Protein SpsA, Chain A"/>
    <property type="match status" value="2"/>
</dbReference>
<dbReference type="Proteomes" id="UP000239560">
    <property type="component" value="Unassembled WGS sequence"/>
</dbReference>
<evidence type="ECO:0000313" key="6">
    <source>
        <dbReference type="Proteomes" id="UP000199069"/>
    </source>
</evidence>
<dbReference type="EMBL" id="CWKI01000003">
    <property type="protein sequence ID" value="CTR06284.1"/>
    <property type="molecule type" value="Genomic_DNA"/>
</dbReference>
<feature type="domain" description="Glycosyltransferase subfamily 4-like N-terminal" evidence="3">
    <location>
        <begin position="122"/>
        <end position="310"/>
    </location>
</feature>
<evidence type="ECO:0000313" key="7">
    <source>
        <dbReference type="Proteomes" id="UP000239560"/>
    </source>
</evidence>
<protein>
    <submittedName>
        <fullName evidence="4 5">Proteophosphoglycan ppg4</fullName>
    </submittedName>
</protein>
<proteinExistence type="predicted"/>
<feature type="region of interest" description="Disordered" evidence="1">
    <location>
        <begin position="1899"/>
        <end position="1955"/>
    </location>
</feature>
<dbReference type="Pfam" id="PF13579">
    <property type="entry name" value="Glyco_trans_4_4"/>
    <property type="match status" value="1"/>
</dbReference>
<dbReference type="OMA" id="HGADVEW"/>
<dbReference type="Proteomes" id="UP000199069">
    <property type="component" value="Unassembled WGS sequence"/>
</dbReference>
<dbReference type="InterPro" id="IPR001173">
    <property type="entry name" value="Glyco_trans_2-like"/>
</dbReference>
<feature type="compositionally biased region" description="Basic and acidic residues" evidence="1">
    <location>
        <begin position="1930"/>
        <end position="1940"/>
    </location>
</feature>
<reference evidence="4 6" key="1">
    <citation type="submission" date="2015-07" db="EMBL/GenBank/DDBJ databases">
        <authorList>
            <person name="Cajimat M.N.B."/>
            <person name="Milazzo M.L."/>
            <person name="Fulhorst C.F."/>
        </authorList>
    </citation>
    <scope>NUCLEOTIDE SEQUENCE [LARGE SCALE GENOMIC DNA]</scope>
    <source>
        <strain evidence="4">Single colony</strain>
    </source>
</reference>
<dbReference type="GO" id="GO:0016758">
    <property type="term" value="F:hexosyltransferase activity"/>
    <property type="evidence" value="ECO:0007669"/>
    <property type="project" value="UniProtKB-ARBA"/>
</dbReference>
<dbReference type="Pfam" id="PF00535">
    <property type="entry name" value="Glycos_transf_2"/>
    <property type="match status" value="1"/>
</dbReference>
<evidence type="ECO:0000313" key="5">
    <source>
        <dbReference type="EMBL" id="PRQ76406.1"/>
    </source>
</evidence>
<dbReference type="CDD" id="cd03801">
    <property type="entry name" value="GT4_PimA-like"/>
    <property type="match status" value="1"/>
</dbReference>
<dbReference type="EMBL" id="LCTV02000003">
    <property type="protein sequence ID" value="PRQ76406.1"/>
    <property type="molecule type" value="Genomic_DNA"/>
</dbReference>
<dbReference type="PANTHER" id="PTHR22916:SF3">
    <property type="entry name" value="UDP-GLCNAC:BETAGAL BETA-1,3-N-ACETYLGLUCOSAMINYLTRANSFERASE-LIKE PROTEIN 1"/>
    <property type="match status" value="1"/>
</dbReference>
<dbReference type="CDD" id="cd00761">
    <property type="entry name" value="Glyco_tranf_GTA_type"/>
    <property type="match status" value="1"/>
</dbReference>
<feature type="domain" description="Glycosyltransferase 2-like" evidence="2">
    <location>
        <begin position="554"/>
        <end position="694"/>
    </location>
</feature>
<accession>A0A0K3C996</accession>
<feature type="compositionally biased region" description="Basic and acidic residues" evidence="1">
    <location>
        <begin position="1046"/>
        <end position="1060"/>
    </location>
</feature>
<sequence length="2018" mass="223823">MARWRVPRRALRLLRYIVIAAALCAACCFSRICQPRWEHLDATSSLVRQARQPVDFAWGSILHRFQNYPRRARRRGLHPWQAEGRSREAGVSLASQVNPARRNKPIRVLIVTSEFAGLHKNGGIGTAFSELAHTLAAAGGGREFETSVLLAHTEDVFPVQKREQVREELASKGISLLFVEKEPRPFFPQAWTPVAAMRVWRYLRSRDGSFDIVHFPDNTGIGYFASLGKLEGLALRETKLVVGLHGADVEWAAMLNKRYPIDKYAVDLGVFERRTAEWADAVVAPSEYILEYARQRGWKIPDDKALVIPNIVSVPAIAPTPTTNGRQTRLSTASSHVEPVRELVFFGRLEERKGVRLLVSVFESLYTTEPLSPALATIEKITFLGRDQTHLATRTSISTLIKGALDAILQYTNATFSYDFLTTYDRDEALAYLADPSRLALLPALADNSPSTVLECIAHDIRFLASNIGGISELVHPGDRDRATFAPLVKPFIAKLLDTLEELQTKPWTPVRAAEETQSAAHDWVAFHHWLAEQPFTQPSVRPATRLDNNPLISICVTHYERPHLVPQLLDSLLRQSYTNFEVILVDDGSTSPDAARGLDNLASRYFSNSSLLPSGRPQWHFFRIPNSYLGAARNRAAQHARGTFLLFLDDDDVLKPHALSTLVSVANRTGAAALSTWLDEFATDVNPLEPREDGRELPHRRTYWFLGQELGAGLMSNAYGSGNIFVHRRAWDRLSSSAHGGANETDTGAKGAFSTYREVGGEDWEFWSRLALEEAKEVAEGREGEMKHFVVPEELIFVRSDPARASMKFSMDPWDAHFHATAPILNDPRIQDLNLAHSIMLLKGVVTREYVEPAFTDSRENFQVAQGWGGWFYSFETLPPLGMEESLDWAPSLADSTLAIAEGGIWLMDGSFASKPYIDDVFQQGWVNTRGERIAAIRTFKAPKPLEVAIDANYRSHHTCGDGTRLSLIFVAGPGELPQVLVEWSTMDEGFGEHVSAIALRRGSTLSVVSDPLQSSDCDRVEVHVKLTPVSLENQSWSALARRMSGSEDAKEEASRTEEAQPANSTGWSVAEDKGPSDDEIFNIALIFDRNRFPHAKSVIRSIRHFTTSRRLVFHLIAPYQLHEELHEFFADTDMSLRVYDHSLCSFVARQVLPFSNPDIHISAHCKMFLSEIVTFADRILYLDTDVTVTSDLAACYDKPLANPGALVSMAVDMGDACQREPDACWPIGLHWRLPEGLVCGNVPARATLDRSPPTVCAEAGELETLQVNGGVALFELAKMKESGFLQRYILSVVHHYRIMKSTPSVWGEQDFINSYFRLFPEDLEVLPCGCNYQWFGARREVKCGLQPVTIAHHWSHGIAARTDNPYNVLFHHFLDDVEGAPLPPVPELSASLPGAPNSSAIAIEHTLNCPRQSHDCTKPYAPSEHGRPVLVLSRVLSETFAADLVDTLEAQTYPKISHAVALRQGTVELPPLSFKRELFEISADPAAAYDALCEACGDLAEPGQSCSTAPSDRIRRKAYFDCVCALSDPLADSMHDLEAFAKQQDPSWLLYLDDTQTFASANSLSQLMAEVDSPDELILFRINTTSAEQERTYHSKALPRSPLSGVGMLFHSSHLDRSDWSGATRCGKWATFNRLSRRLRLKWIDLVPIIEHPLQRHLPITPAADFKVSIVILETQGKVSWTPLLLETLQLVELAPLISEILVASVDTEDGAYGPEVQVVNPSIGSGLSELAALVASEHVLLLSDSVAIDKTALTALINFHLDSPARLVGFFTETSGDDDFSPPLPNTPETFDIFDEPDALVGQSSWTHILPRTLLTSRSNLEELSTLLDSQSDDYHLHPVCHPVLLSALSVRATSGQAPLRVLPPEKSVVDRVHDCRIRSWAEVDYGRTAGDWALPKRAGEEGEEASLALAPTDEVPTSESDDVQESEPKLERRDVQESSTDDLGISEEDFPVPPTLAECIDAINSLLGSSEWTKTGNEVGLSGPQGLKVGVVPAVEVSKEMWEGARREERCYKA</sequence>
<dbReference type="InterPro" id="IPR028098">
    <property type="entry name" value="Glyco_trans_4-like_N"/>
</dbReference>
<dbReference type="InterPro" id="IPR029044">
    <property type="entry name" value="Nucleotide-diphossugar_trans"/>
</dbReference>
<evidence type="ECO:0000256" key="1">
    <source>
        <dbReference type="SAM" id="MobiDB-lite"/>
    </source>
</evidence>
<dbReference type="Pfam" id="PF01501">
    <property type="entry name" value="Glyco_transf_8"/>
    <property type="match status" value="1"/>
</dbReference>
<evidence type="ECO:0000313" key="4">
    <source>
        <dbReference type="EMBL" id="CTR06284.1"/>
    </source>
</evidence>
<dbReference type="SUPFAM" id="SSF53448">
    <property type="entry name" value="Nucleotide-diphospho-sugar transferases"/>
    <property type="match status" value="2"/>
</dbReference>
<gene>
    <name evidence="4" type="primary">FGENESH: predicted gene_3.596</name>
    <name evidence="5" type="ORF">AAT19DRAFT_13428</name>
    <name evidence="4" type="ORF">BN2166_0021450</name>
</gene>
<name>A0A0K3C996_RHOTO</name>
<feature type="region of interest" description="Disordered" evidence="1">
    <location>
        <begin position="1044"/>
        <end position="1075"/>
    </location>
</feature>
<dbReference type="Gene3D" id="3.40.50.2000">
    <property type="entry name" value="Glycogen Phosphorylase B"/>
    <property type="match status" value="2"/>
</dbReference>
<keyword evidence="6" id="KW-1185">Reference proteome</keyword>
<dbReference type="OrthoDB" id="3784at2759"/>
<organism evidence="4 6">
    <name type="scientific">Rhodotorula toruloides</name>
    <name type="common">Yeast</name>
    <name type="synonym">Rhodosporidium toruloides</name>
    <dbReference type="NCBI Taxonomy" id="5286"/>
    <lineage>
        <taxon>Eukaryota</taxon>
        <taxon>Fungi</taxon>
        <taxon>Dikarya</taxon>
        <taxon>Basidiomycota</taxon>
        <taxon>Pucciniomycotina</taxon>
        <taxon>Microbotryomycetes</taxon>
        <taxon>Sporidiobolales</taxon>
        <taxon>Sporidiobolaceae</taxon>
        <taxon>Rhodotorula</taxon>
    </lineage>
</organism>
<evidence type="ECO:0000259" key="2">
    <source>
        <dbReference type="Pfam" id="PF00535"/>
    </source>
</evidence>
<dbReference type="SUPFAM" id="SSF53756">
    <property type="entry name" value="UDP-Glycosyltransferase/glycogen phosphorylase"/>
    <property type="match status" value="1"/>
</dbReference>
<dbReference type="PANTHER" id="PTHR22916">
    <property type="entry name" value="GLYCOSYLTRANSFERASE"/>
    <property type="match status" value="1"/>
</dbReference>
<dbReference type="InterPro" id="IPR002495">
    <property type="entry name" value="Glyco_trans_8"/>
</dbReference>
<evidence type="ECO:0000259" key="3">
    <source>
        <dbReference type="Pfam" id="PF13579"/>
    </source>
</evidence>